<dbReference type="EMBL" id="BMAW01039976">
    <property type="protein sequence ID" value="GFU57891.1"/>
    <property type="molecule type" value="Genomic_DNA"/>
</dbReference>
<keyword evidence="2" id="KW-1185">Reference proteome</keyword>
<accession>A0A8X6R8J0</accession>
<sequence>MNNTVISNHVHVKEIFLWMSKKKISRKEAKIQASTGEESSAQTTQSCNENVERVKFVEEPYVYAKMIESENNDENVNNQYN</sequence>
<reference evidence="1" key="1">
    <citation type="submission" date="2020-08" db="EMBL/GenBank/DDBJ databases">
        <title>Multicomponent nature underlies the extraordinary mechanical properties of spider dragline silk.</title>
        <authorList>
            <person name="Kono N."/>
            <person name="Nakamura H."/>
            <person name="Mori M."/>
            <person name="Yoshida Y."/>
            <person name="Ohtoshi R."/>
            <person name="Malay A.D."/>
            <person name="Moran D.A.P."/>
            <person name="Tomita M."/>
            <person name="Numata K."/>
            <person name="Arakawa K."/>
        </authorList>
    </citation>
    <scope>NUCLEOTIDE SEQUENCE</scope>
</reference>
<dbReference type="AlphaFoldDB" id="A0A8X6R8J0"/>
<protein>
    <submittedName>
        <fullName evidence="1">Uncharacterized protein</fullName>
    </submittedName>
</protein>
<dbReference type="Proteomes" id="UP000887013">
    <property type="component" value="Unassembled WGS sequence"/>
</dbReference>
<evidence type="ECO:0000313" key="1">
    <source>
        <dbReference type="EMBL" id="GFU57891.1"/>
    </source>
</evidence>
<evidence type="ECO:0000313" key="2">
    <source>
        <dbReference type="Proteomes" id="UP000887013"/>
    </source>
</evidence>
<proteinExistence type="predicted"/>
<name>A0A8X6R8J0_NEPPI</name>
<comment type="caution">
    <text evidence="1">The sequence shown here is derived from an EMBL/GenBank/DDBJ whole genome shotgun (WGS) entry which is preliminary data.</text>
</comment>
<gene>
    <name evidence="1" type="ORF">NPIL_627061</name>
</gene>
<organism evidence="1 2">
    <name type="scientific">Nephila pilipes</name>
    <name type="common">Giant wood spider</name>
    <name type="synonym">Nephila maculata</name>
    <dbReference type="NCBI Taxonomy" id="299642"/>
    <lineage>
        <taxon>Eukaryota</taxon>
        <taxon>Metazoa</taxon>
        <taxon>Ecdysozoa</taxon>
        <taxon>Arthropoda</taxon>
        <taxon>Chelicerata</taxon>
        <taxon>Arachnida</taxon>
        <taxon>Araneae</taxon>
        <taxon>Araneomorphae</taxon>
        <taxon>Entelegynae</taxon>
        <taxon>Araneoidea</taxon>
        <taxon>Nephilidae</taxon>
        <taxon>Nephila</taxon>
    </lineage>
</organism>